<evidence type="ECO:0000256" key="5">
    <source>
        <dbReference type="ARBA" id="ARBA00023136"/>
    </source>
</evidence>
<dbReference type="GO" id="GO:0055085">
    <property type="term" value="P:transmembrane transport"/>
    <property type="evidence" value="ECO:0007669"/>
    <property type="project" value="InterPro"/>
</dbReference>
<reference evidence="8 9" key="1">
    <citation type="submission" date="2015-03" db="EMBL/GenBank/DDBJ databases">
        <title>Draft genome sequences of two protease-producing strains of Arsukibacterium isolated from two cold and alkaline environments.</title>
        <authorList>
            <person name="Lylloff J.E."/>
            <person name="Skov L.B."/>
            <person name="Jepsen M."/>
            <person name="Hallin P.F."/>
            <person name="Sorensen S.J."/>
            <person name="Stougaard P."/>
            <person name="Glaring M.A."/>
        </authorList>
    </citation>
    <scope>NUCLEOTIDE SEQUENCE [LARGE SCALE GENOMIC DNA]</scope>
    <source>
        <strain evidence="8 9">GCM72</strain>
    </source>
</reference>
<dbReference type="PANTHER" id="PTHR43568">
    <property type="entry name" value="P PROTEIN"/>
    <property type="match status" value="1"/>
</dbReference>
<dbReference type="EMBL" id="LAHO01000006">
    <property type="protein sequence ID" value="KKO45885.1"/>
    <property type="molecule type" value="Genomic_DNA"/>
</dbReference>
<feature type="transmembrane region" description="Helical" evidence="6">
    <location>
        <begin position="242"/>
        <end position="264"/>
    </location>
</feature>
<proteinExistence type="predicted"/>
<dbReference type="Proteomes" id="UP000034228">
    <property type="component" value="Unassembled WGS sequence"/>
</dbReference>
<keyword evidence="5 6" id="KW-0472">Membrane</keyword>
<comment type="subcellular location">
    <subcellularLocation>
        <location evidence="1">Membrane</location>
        <topology evidence="1">Multi-pass membrane protein</topology>
    </subcellularLocation>
</comment>
<keyword evidence="9" id="KW-1185">Reference proteome</keyword>
<evidence type="ECO:0000259" key="7">
    <source>
        <dbReference type="Pfam" id="PF03600"/>
    </source>
</evidence>
<feature type="transmembrane region" description="Helical" evidence="6">
    <location>
        <begin position="15"/>
        <end position="32"/>
    </location>
</feature>
<sequence>MPLLRRVLSRLTEDYLLLALLMPLPILLWLQPTAAPDVIALVDWHTVAALAGLMLLSRALEDSGYLARFATWLLAFCHSERVLAILLMLFAALLSAIVTNDVALFILLPISLSIGRLTGLPVGRLIIFLALAVNAGSALTPIGNPQNLLLWQASGYRFWQFSLMMAPLALSLLLLTILLGCAAFSGSKLNIMLPHNNNSDNRRLFGWSLAGYPLFILAMEYQLAPYAGLAVLAAYLLLKRSIVFGIDWLLLLVFILMFIDLGLLAQLPLMQQLAAQLMALPDGSYIGSALLSQLISNVPAAIFLQHFTDNWRALSWGVTVGGFGLAIGSLANLIALRLSKQPGLWREFHYWSLPVFALSLLLGWLLL</sequence>
<accession>A0A0M2V8A2</accession>
<comment type="caution">
    <text evidence="8">The sequence shown here is derived from an EMBL/GenBank/DDBJ whole genome shotgun (WGS) entry which is preliminary data.</text>
</comment>
<name>A0A0M2V8A2_9GAMM</name>
<evidence type="ECO:0000313" key="9">
    <source>
        <dbReference type="Proteomes" id="UP000034228"/>
    </source>
</evidence>
<feature type="transmembrane region" description="Helical" evidence="6">
    <location>
        <begin position="313"/>
        <end position="336"/>
    </location>
</feature>
<evidence type="ECO:0000256" key="2">
    <source>
        <dbReference type="ARBA" id="ARBA00022448"/>
    </source>
</evidence>
<feature type="transmembrane region" description="Helical" evidence="6">
    <location>
        <begin position="348"/>
        <end position="366"/>
    </location>
</feature>
<feature type="transmembrane region" description="Helical" evidence="6">
    <location>
        <begin position="204"/>
        <end position="222"/>
    </location>
</feature>
<evidence type="ECO:0000313" key="8">
    <source>
        <dbReference type="EMBL" id="KKO45885.1"/>
    </source>
</evidence>
<dbReference type="PANTHER" id="PTHR43568:SF1">
    <property type="entry name" value="P PROTEIN"/>
    <property type="match status" value="1"/>
</dbReference>
<feature type="transmembrane region" description="Helical" evidence="6">
    <location>
        <begin position="69"/>
        <end position="96"/>
    </location>
</feature>
<dbReference type="AlphaFoldDB" id="A0A0M2V8A2"/>
<dbReference type="InterPro" id="IPR051475">
    <property type="entry name" value="Diverse_Ion_Transporter"/>
</dbReference>
<evidence type="ECO:0000256" key="3">
    <source>
        <dbReference type="ARBA" id="ARBA00022692"/>
    </source>
</evidence>
<feature type="transmembrane region" description="Helical" evidence="6">
    <location>
        <begin position="285"/>
        <end position="307"/>
    </location>
</feature>
<evidence type="ECO:0000256" key="4">
    <source>
        <dbReference type="ARBA" id="ARBA00022989"/>
    </source>
</evidence>
<keyword evidence="2" id="KW-0813">Transport</keyword>
<dbReference type="STRING" id="336831.WG68_07640"/>
<protein>
    <submittedName>
        <fullName evidence="8">Transporter</fullName>
    </submittedName>
</protein>
<organism evidence="8 9">
    <name type="scientific">Arsukibacterium ikkense</name>
    <dbReference type="NCBI Taxonomy" id="336831"/>
    <lineage>
        <taxon>Bacteria</taxon>
        <taxon>Pseudomonadati</taxon>
        <taxon>Pseudomonadota</taxon>
        <taxon>Gammaproteobacteria</taxon>
        <taxon>Chromatiales</taxon>
        <taxon>Chromatiaceae</taxon>
        <taxon>Arsukibacterium</taxon>
    </lineage>
</organism>
<dbReference type="OrthoDB" id="9809303at2"/>
<evidence type="ECO:0000256" key="1">
    <source>
        <dbReference type="ARBA" id="ARBA00004141"/>
    </source>
</evidence>
<dbReference type="Pfam" id="PF03600">
    <property type="entry name" value="CitMHS"/>
    <property type="match status" value="1"/>
</dbReference>
<feature type="transmembrane region" description="Helical" evidence="6">
    <location>
        <begin position="163"/>
        <end position="184"/>
    </location>
</feature>
<keyword evidence="4 6" id="KW-1133">Transmembrane helix</keyword>
<gene>
    <name evidence="8" type="ORF">WG68_07640</name>
</gene>
<dbReference type="GO" id="GO:0016020">
    <property type="term" value="C:membrane"/>
    <property type="evidence" value="ECO:0007669"/>
    <property type="project" value="UniProtKB-SubCell"/>
</dbReference>
<dbReference type="RefSeq" id="WP_046557090.1">
    <property type="nucleotide sequence ID" value="NZ_LAHO01000006.1"/>
</dbReference>
<feature type="transmembrane region" description="Helical" evidence="6">
    <location>
        <begin position="125"/>
        <end position="143"/>
    </location>
</feature>
<dbReference type="PATRIC" id="fig|336831.14.peg.733"/>
<evidence type="ECO:0000256" key="6">
    <source>
        <dbReference type="SAM" id="Phobius"/>
    </source>
</evidence>
<keyword evidence="3 6" id="KW-0812">Transmembrane</keyword>
<feature type="domain" description="Citrate transporter-like" evidence="7">
    <location>
        <begin position="16"/>
        <end position="320"/>
    </location>
</feature>
<dbReference type="InterPro" id="IPR004680">
    <property type="entry name" value="Cit_transptr-like_dom"/>
</dbReference>